<feature type="coiled-coil region" evidence="1">
    <location>
        <begin position="206"/>
        <end position="236"/>
    </location>
</feature>
<protein>
    <submittedName>
        <fullName evidence="3">Uncharacterized protein</fullName>
    </submittedName>
</protein>
<proteinExistence type="predicted"/>
<evidence type="ECO:0000256" key="2">
    <source>
        <dbReference type="SAM" id="MobiDB-lite"/>
    </source>
</evidence>
<accession>A0A9D2TKU7</accession>
<evidence type="ECO:0000313" key="3">
    <source>
        <dbReference type="EMBL" id="HJC74005.1"/>
    </source>
</evidence>
<gene>
    <name evidence="3" type="ORF">H9697_03520</name>
</gene>
<reference evidence="3" key="2">
    <citation type="submission" date="2021-04" db="EMBL/GenBank/DDBJ databases">
        <authorList>
            <person name="Gilroy R."/>
        </authorList>
    </citation>
    <scope>NUCLEOTIDE SEQUENCE</scope>
    <source>
        <strain evidence="3">CHK196-7946</strain>
    </source>
</reference>
<sequence length="264" mass="28614">MNNDFSYLDSLMSSMPKMSLSAAKSMLTPELEDALLGISQTFSSVALNTSAQSVAGAYKSVLSSLGVAEVSASHLSEFSRVLSTYSPAIEAAKVLSEATNCALSRSVLSEQPLSVVQAVASVAKSALESSELRVCLDDSEEYIDLAKPLADIVKQVDSSVQFPDADDQNTIRIKKTNTESFWQVVSLILAIIAILQTAYYHNVDTVSSAQDQAELMQEEELQTREEQKQTAELIKQTKILEQIEINTSSDLDSHESASTTTQSE</sequence>
<dbReference type="AlphaFoldDB" id="A0A9D2TKU7"/>
<dbReference type="Proteomes" id="UP000823902">
    <property type="component" value="Unassembled WGS sequence"/>
</dbReference>
<evidence type="ECO:0000256" key="1">
    <source>
        <dbReference type="SAM" id="Coils"/>
    </source>
</evidence>
<keyword evidence="1" id="KW-0175">Coiled coil</keyword>
<organism evidence="3 4">
    <name type="scientific">Candidatus Mediterraneibacter faecavium</name>
    <dbReference type="NCBI Taxonomy" id="2838668"/>
    <lineage>
        <taxon>Bacteria</taxon>
        <taxon>Bacillati</taxon>
        <taxon>Bacillota</taxon>
        <taxon>Clostridia</taxon>
        <taxon>Lachnospirales</taxon>
        <taxon>Lachnospiraceae</taxon>
        <taxon>Mediterraneibacter</taxon>
    </lineage>
</organism>
<reference evidence="3" key="1">
    <citation type="journal article" date="2021" name="PeerJ">
        <title>Extensive microbial diversity within the chicken gut microbiome revealed by metagenomics and culture.</title>
        <authorList>
            <person name="Gilroy R."/>
            <person name="Ravi A."/>
            <person name="Getino M."/>
            <person name="Pursley I."/>
            <person name="Horton D.L."/>
            <person name="Alikhan N.F."/>
            <person name="Baker D."/>
            <person name="Gharbi K."/>
            <person name="Hall N."/>
            <person name="Watson M."/>
            <person name="Adriaenssens E.M."/>
            <person name="Foster-Nyarko E."/>
            <person name="Jarju S."/>
            <person name="Secka A."/>
            <person name="Antonio M."/>
            <person name="Oren A."/>
            <person name="Chaudhuri R.R."/>
            <person name="La Ragione R."/>
            <person name="Hildebrand F."/>
            <person name="Pallen M.J."/>
        </authorList>
    </citation>
    <scope>NUCLEOTIDE SEQUENCE</scope>
    <source>
        <strain evidence="3">CHK196-7946</strain>
    </source>
</reference>
<dbReference type="EMBL" id="DWVY01000013">
    <property type="protein sequence ID" value="HJC74005.1"/>
    <property type="molecule type" value="Genomic_DNA"/>
</dbReference>
<evidence type="ECO:0000313" key="4">
    <source>
        <dbReference type="Proteomes" id="UP000823902"/>
    </source>
</evidence>
<comment type="caution">
    <text evidence="3">The sequence shown here is derived from an EMBL/GenBank/DDBJ whole genome shotgun (WGS) entry which is preliminary data.</text>
</comment>
<feature type="region of interest" description="Disordered" evidence="2">
    <location>
        <begin position="245"/>
        <end position="264"/>
    </location>
</feature>
<name>A0A9D2TKU7_9FIRM</name>